<evidence type="ECO:0000313" key="1">
    <source>
        <dbReference type="EMBL" id="NMP21081.1"/>
    </source>
</evidence>
<gene>
    <name evidence="1" type="ORF">HIJ39_01750</name>
</gene>
<sequence length="96" mass="10374">MTITLKQPSPRLSFRPRRDWSPVLVAAVAAILKSYSLFHQRVGFLGKPDPGPLVIVANHGHDADSVVLPVSLALMRGIAHPLISSGSERLRLSQAS</sequence>
<dbReference type="Proteomes" id="UP000533476">
    <property type="component" value="Unassembled WGS sequence"/>
</dbReference>
<evidence type="ECO:0000313" key="2">
    <source>
        <dbReference type="Proteomes" id="UP000533476"/>
    </source>
</evidence>
<protein>
    <submittedName>
        <fullName evidence="1">Uncharacterized protein</fullName>
    </submittedName>
</protein>
<accession>A0A7Y0L0J1</accession>
<keyword evidence="2" id="KW-1185">Reference proteome</keyword>
<comment type="caution">
    <text evidence="1">The sequence shown here is derived from an EMBL/GenBank/DDBJ whole genome shotgun (WGS) entry which is preliminary data.</text>
</comment>
<proteinExistence type="predicted"/>
<name>A0A7Y0L0J1_9FIRM</name>
<reference evidence="1 2" key="1">
    <citation type="submission" date="2020-04" db="EMBL/GenBank/DDBJ databases">
        <authorList>
            <person name="Zhang R."/>
            <person name="Schippers A."/>
        </authorList>
    </citation>
    <scope>NUCLEOTIDE SEQUENCE [LARGE SCALE GENOMIC DNA]</scope>
    <source>
        <strain evidence="1 2">DSM 109850</strain>
    </source>
</reference>
<dbReference type="AlphaFoldDB" id="A0A7Y0L0J1"/>
<dbReference type="EMBL" id="JABBVZ010000003">
    <property type="protein sequence ID" value="NMP21081.1"/>
    <property type="molecule type" value="Genomic_DNA"/>
</dbReference>
<organism evidence="1 2">
    <name type="scientific">Sulfobacillus harzensis</name>
    <dbReference type="NCBI Taxonomy" id="2729629"/>
    <lineage>
        <taxon>Bacteria</taxon>
        <taxon>Bacillati</taxon>
        <taxon>Bacillota</taxon>
        <taxon>Clostridia</taxon>
        <taxon>Eubacteriales</taxon>
        <taxon>Clostridiales Family XVII. Incertae Sedis</taxon>
        <taxon>Sulfobacillus</taxon>
    </lineage>
</organism>
<dbReference type="RefSeq" id="WP_169096047.1">
    <property type="nucleotide sequence ID" value="NZ_JABBVZ010000003.1"/>
</dbReference>